<sequence>MKLLVIAIGVYNTMLWRSFGNVAIGLGLWSLGDRRWPSRTAWRLHGARGAVTTAMALLFFWGIARVPLTLAVSIGYTAPVMALLLAALVLKERIDWRAPVASLAALAGVGVILAGQARGDAPPDVWWGAAAIFASAILYAVNLILARLQALAAGPVEVALVQSLVVLVILGCAAPWLAVPPPASLWPLIALAAGLGSISMLLLAWAYARGSASYLASSEYTSFVWAAALGWTVFGEPVSGWTLAGAGVIVAACLFAARRRDVVATATLQSQT</sequence>
<feature type="domain" description="EamA" evidence="7">
    <location>
        <begin position="126"/>
        <end position="256"/>
    </location>
</feature>
<evidence type="ECO:0000256" key="4">
    <source>
        <dbReference type="ARBA" id="ARBA00022989"/>
    </source>
</evidence>
<dbReference type="AlphaFoldDB" id="A0A7W7EXY9"/>
<keyword evidence="9" id="KW-1185">Reference proteome</keyword>
<evidence type="ECO:0000256" key="6">
    <source>
        <dbReference type="SAM" id="Phobius"/>
    </source>
</evidence>
<comment type="subcellular location">
    <subcellularLocation>
        <location evidence="1">Membrane</location>
        <topology evidence="1">Multi-pass membrane protein</topology>
    </subcellularLocation>
</comment>
<feature type="transmembrane region" description="Helical" evidence="6">
    <location>
        <begin position="158"/>
        <end position="179"/>
    </location>
</feature>
<accession>A0A7W7EXY9</accession>
<organism evidence="8 9">
    <name type="scientific">Sphingomonas abaci</name>
    <dbReference type="NCBI Taxonomy" id="237611"/>
    <lineage>
        <taxon>Bacteria</taxon>
        <taxon>Pseudomonadati</taxon>
        <taxon>Pseudomonadota</taxon>
        <taxon>Alphaproteobacteria</taxon>
        <taxon>Sphingomonadales</taxon>
        <taxon>Sphingomonadaceae</taxon>
        <taxon>Sphingomonas</taxon>
    </lineage>
</organism>
<dbReference type="InterPro" id="IPR000620">
    <property type="entry name" value="EamA_dom"/>
</dbReference>
<dbReference type="Proteomes" id="UP000574769">
    <property type="component" value="Unassembled WGS sequence"/>
</dbReference>
<reference evidence="8 9" key="1">
    <citation type="submission" date="2020-08" db="EMBL/GenBank/DDBJ databases">
        <title>Genomic Encyclopedia of Type Strains, Phase IV (KMG-IV): sequencing the most valuable type-strain genomes for metagenomic binning, comparative biology and taxonomic classification.</title>
        <authorList>
            <person name="Goeker M."/>
        </authorList>
    </citation>
    <scope>NUCLEOTIDE SEQUENCE [LARGE SCALE GENOMIC DNA]</scope>
    <source>
        <strain evidence="8 9">DSM 15867</strain>
    </source>
</reference>
<dbReference type="EMBL" id="JACHNY010000003">
    <property type="protein sequence ID" value="MBB4617596.1"/>
    <property type="molecule type" value="Genomic_DNA"/>
</dbReference>
<evidence type="ECO:0000256" key="2">
    <source>
        <dbReference type="ARBA" id="ARBA00009853"/>
    </source>
</evidence>
<dbReference type="PANTHER" id="PTHR22911:SF6">
    <property type="entry name" value="SOLUTE CARRIER FAMILY 35 MEMBER G1"/>
    <property type="match status" value="1"/>
</dbReference>
<feature type="domain" description="EamA" evidence="7">
    <location>
        <begin position="2"/>
        <end position="113"/>
    </location>
</feature>
<name>A0A7W7EXY9_9SPHN</name>
<evidence type="ECO:0000313" key="8">
    <source>
        <dbReference type="EMBL" id="MBB4617596.1"/>
    </source>
</evidence>
<dbReference type="InterPro" id="IPR037185">
    <property type="entry name" value="EmrE-like"/>
</dbReference>
<evidence type="ECO:0000256" key="3">
    <source>
        <dbReference type="ARBA" id="ARBA00022692"/>
    </source>
</evidence>
<feature type="transmembrane region" description="Helical" evidence="6">
    <location>
        <begin position="70"/>
        <end position="88"/>
    </location>
</feature>
<comment type="caution">
    <text evidence="8">The sequence shown here is derived from an EMBL/GenBank/DDBJ whole genome shotgun (WGS) entry which is preliminary data.</text>
</comment>
<dbReference type="PANTHER" id="PTHR22911">
    <property type="entry name" value="ACYL-MALONYL CONDENSING ENZYME-RELATED"/>
    <property type="match status" value="1"/>
</dbReference>
<protein>
    <submittedName>
        <fullName evidence="8">S-adenosylmethionine uptake transporter</fullName>
    </submittedName>
</protein>
<keyword evidence="4 6" id="KW-1133">Transmembrane helix</keyword>
<feature type="transmembrane region" description="Helical" evidence="6">
    <location>
        <begin position="185"/>
        <end position="207"/>
    </location>
</feature>
<dbReference type="SUPFAM" id="SSF103481">
    <property type="entry name" value="Multidrug resistance efflux transporter EmrE"/>
    <property type="match status" value="2"/>
</dbReference>
<feature type="transmembrane region" description="Helical" evidence="6">
    <location>
        <begin position="100"/>
        <end position="119"/>
    </location>
</feature>
<evidence type="ECO:0000313" key="9">
    <source>
        <dbReference type="Proteomes" id="UP000574769"/>
    </source>
</evidence>
<feature type="transmembrane region" description="Helical" evidence="6">
    <location>
        <begin position="214"/>
        <end position="234"/>
    </location>
</feature>
<keyword evidence="3 6" id="KW-0812">Transmembrane</keyword>
<feature type="transmembrane region" description="Helical" evidence="6">
    <location>
        <begin position="14"/>
        <end position="32"/>
    </location>
</feature>
<evidence type="ECO:0000259" key="7">
    <source>
        <dbReference type="Pfam" id="PF00892"/>
    </source>
</evidence>
<evidence type="ECO:0000256" key="5">
    <source>
        <dbReference type="ARBA" id="ARBA00023136"/>
    </source>
</evidence>
<feature type="transmembrane region" description="Helical" evidence="6">
    <location>
        <begin position="240"/>
        <end position="257"/>
    </location>
</feature>
<dbReference type="GO" id="GO:0016020">
    <property type="term" value="C:membrane"/>
    <property type="evidence" value="ECO:0007669"/>
    <property type="project" value="UniProtKB-SubCell"/>
</dbReference>
<evidence type="ECO:0000256" key="1">
    <source>
        <dbReference type="ARBA" id="ARBA00004141"/>
    </source>
</evidence>
<gene>
    <name evidence="8" type="ORF">GGQ96_001724</name>
</gene>
<keyword evidence="5 6" id="KW-0472">Membrane</keyword>
<dbReference type="Gene3D" id="1.10.3730.20">
    <property type="match status" value="1"/>
</dbReference>
<comment type="similarity">
    <text evidence="2">Belongs to the drug/metabolite transporter (DMT) superfamily. 10 TMS drug/metabolite exporter (DME) (TC 2.A.7.3) family.</text>
</comment>
<feature type="transmembrane region" description="Helical" evidence="6">
    <location>
        <begin position="125"/>
        <end position="146"/>
    </location>
</feature>
<proteinExistence type="inferred from homology"/>
<dbReference type="Pfam" id="PF00892">
    <property type="entry name" value="EamA"/>
    <property type="match status" value="2"/>
</dbReference>
<feature type="transmembrane region" description="Helical" evidence="6">
    <location>
        <begin position="44"/>
        <end position="64"/>
    </location>
</feature>